<keyword evidence="3" id="KW-1185">Reference proteome</keyword>
<evidence type="ECO:0000256" key="1">
    <source>
        <dbReference type="SAM" id="MobiDB-lite"/>
    </source>
</evidence>
<evidence type="ECO:0000313" key="2">
    <source>
        <dbReference type="EMBL" id="ELR24064.1"/>
    </source>
</evidence>
<feature type="region of interest" description="Disordered" evidence="1">
    <location>
        <begin position="204"/>
        <end position="296"/>
    </location>
</feature>
<dbReference type="VEuPathDB" id="AmoebaDB:ACA1_013680"/>
<feature type="compositionally biased region" description="Basic and acidic residues" evidence="1">
    <location>
        <begin position="272"/>
        <end position="288"/>
    </location>
</feature>
<evidence type="ECO:0000313" key="3">
    <source>
        <dbReference type="Proteomes" id="UP000011083"/>
    </source>
</evidence>
<sequence>MHQRLAVGKTVRVGDLARVWDGKRWLDGRVRSVGHATTPGGCEVEIKYAECGCVGIQRGQCRHRFIESDCGRLWVRDCPALRRQRHHHQQQAAAAHETASSARVSSTSTSTTPAWPTAKFHQHLKRKQKREDEDDEERRASNLPIRWRNASDERGGCVIKKRNSKVQLGRGLPEWRLNGNERHRDLQHCQPELATNHTLAFYQSASSEPSRNNHTITTDTPLSPTPTLKPTDDDAEADDDVCGGQADNQPRGNVVDAQDRNQNQWLGPRQEAAGRRQQESVDGRERTKQCKNRRRKELRRQMMKETKEERASISAATAVESGSRVVSLAAYEWVRIESRGVLWVEEGPARL</sequence>
<dbReference type="AlphaFoldDB" id="L8HEX8"/>
<dbReference type="KEGG" id="acan:ACA1_013680"/>
<dbReference type="Proteomes" id="UP000011083">
    <property type="component" value="Unassembled WGS sequence"/>
</dbReference>
<feature type="non-terminal residue" evidence="2">
    <location>
        <position position="351"/>
    </location>
</feature>
<protein>
    <submittedName>
        <fullName evidence="2">Uncharacterized protein</fullName>
    </submittedName>
</protein>
<name>L8HEX8_ACACF</name>
<dbReference type="EMBL" id="KB007839">
    <property type="protein sequence ID" value="ELR24064.1"/>
    <property type="molecule type" value="Genomic_DNA"/>
</dbReference>
<organism evidence="2 3">
    <name type="scientific">Acanthamoeba castellanii (strain ATCC 30010 / Neff)</name>
    <dbReference type="NCBI Taxonomy" id="1257118"/>
    <lineage>
        <taxon>Eukaryota</taxon>
        <taxon>Amoebozoa</taxon>
        <taxon>Discosea</taxon>
        <taxon>Longamoebia</taxon>
        <taxon>Centramoebida</taxon>
        <taxon>Acanthamoebidae</taxon>
        <taxon>Acanthamoeba</taxon>
    </lineage>
</organism>
<dbReference type="RefSeq" id="XP_004353592.1">
    <property type="nucleotide sequence ID" value="XM_004353540.1"/>
</dbReference>
<feature type="compositionally biased region" description="Low complexity" evidence="1">
    <location>
        <begin position="90"/>
        <end position="118"/>
    </location>
</feature>
<feature type="compositionally biased region" description="Polar residues" evidence="1">
    <location>
        <begin position="204"/>
        <end position="214"/>
    </location>
</feature>
<feature type="compositionally biased region" description="Low complexity" evidence="1">
    <location>
        <begin position="215"/>
        <end position="229"/>
    </location>
</feature>
<feature type="region of interest" description="Disordered" evidence="1">
    <location>
        <begin position="86"/>
        <end position="147"/>
    </location>
</feature>
<dbReference type="GeneID" id="14925066"/>
<reference evidence="2 3" key="1">
    <citation type="journal article" date="2013" name="Genome Biol.">
        <title>Genome of Acanthamoeba castellanii highlights extensive lateral gene transfer and early evolution of tyrosine kinase signaling.</title>
        <authorList>
            <person name="Clarke M."/>
            <person name="Lohan A.J."/>
            <person name="Liu B."/>
            <person name="Lagkouvardos I."/>
            <person name="Roy S."/>
            <person name="Zafar N."/>
            <person name="Bertelli C."/>
            <person name="Schilde C."/>
            <person name="Kianianmomeni A."/>
            <person name="Burglin T.R."/>
            <person name="Frech C."/>
            <person name="Turcotte B."/>
            <person name="Kopec K.O."/>
            <person name="Synnott J.M."/>
            <person name="Choo C."/>
            <person name="Paponov I."/>
            <person name="Finkler A."/>
            <person name="Soon Heng Tan C."/>
            <person name="Hutchins A.P."/>
            <person name="Weinmeier T."/>
            <person name="Rattei T."/>
            <person name="Chu J.S."/>
            <person name="Gimenez G."/>
            <person name="Irimia M."/>
            <person name="Rigden D.J."/>
            <person name="Fitzpatrick D.A."/>
            <person name="Lorenzo-Morales J."/>
            <person name="Bateman A."/>
            <person name="Chiu C.H."/>
            <person name="Tang P."/>
            <person name="Hegemann P."/>
            <person name="Fromm H."/>
            <person name="Raoult D."/>
            <person name="Greub G."/>
            <person name="Miranda-Saavedra D."/>
            <person name="Chen N."/>
            <person name="Nash P."/>
            <person name="Ginger M.L."/>
            <person name="Horn M."/>
            <person name="Schaap P."/>
            <person name="Caler L."/>
            <person name="Loftus B."/>
        </authorList>
    </citation>
    <scope>NUCLEOTIDE SEQUENCE [LARGE SCALE GENOMIC DNA]</scope>
    <source>
        <strain evidence="2 3">Neff</strain>
    </source>
</reference>
<accession>L8HEX8</accession>
<gene>
    <name evidence="2" type="ORF">ACA1_013680</name>
</gene>
<proteinExistence type="predicted"/>